<evidence type="ECO:0008006" key="3">
    <source>
        <dbReference type="Google" id="ProtNLM"/>
    </source>
</evidence>
<protein>
    <recommendedName>
        <fullName evidence="3">Asparagine synthase</fullName>
    </recommendedName>
</protein>
<sequence>MAKKRERRSAPARPYVPVPRAEPITVEHAVEEGMLIARSALTMEVKNRIIVGALRDDLAFDPAETADLVKRELAVLSQEQAGYARRMSRLAVAVSGARGSSIRDHDYGPRDYRALTHRGKIYAALSEELERLVDDEEFVQEIVETARAQAWAELGRTIVGRLERAMRVDRDPDYAIDRIDRMRSLVEVDLAALDRGSR</sequence>
<name>A0A5C8UTS0_9MICO</name>
<dbReference type="EMBL" id="VRMG01000005">
    <property type="protein sequence ID" value="TXN31320.1"/>
    <property type="molecule type" value="Genomic_DNA"/>
</dbReference>
<reference evidence="1 2" key="1">
    <citation type="submission" date="2019-08" db="EMBL/GenBank/DDBJ databases">
        <title>Bacterial whole genome sequence for Glaciihabitans sp. CHu50b-6-2.</title>
        <authorList>
            <person name="Jin L."/>
        </authorList>
    </citation>
    <scope>NUCLEOTIDE SEQUENCE [LARGE SCALE GENOMIC DNA]</scope>
    <source>
        <strain evidence="1 2">CHu50b-6-2</strain>
    </source>
</reference>
<dbReference type="Proteomes" id="UP000321379">
    <property type="component" value="Unassembled WGS sequence"/>
</dbReference>
<gene>
    <name evidence="1" type="ORF">FVP33_07075</name>
</gene>
<accession>A0A5C8UTS0</accession>
<organism evidence="1 2">
    <name type="scientific">Lacisediminihabitans profunda</name>
    <dbReference type="NCBI Taxonomy" id="2594790"/>
    <lineage>
        <taxon>Bacteria</taxon>
        <taxon>Bacillati</taxon>
        <taxon>Actinomycetota</taxon>
        <taxon>Actinomycetes</taxon>
        <taxon>Micrococcales</taxon>
        <taxon>Microbacteriaceae</taxon>
        <taxon>Lacisediminihabitans</taxon>
    </lineage>
</organism>
<comment type="caution">
    <text evidence="1">The sequence shown here is derived from an EMBL/GenBank/DDBJ whole genome shotgun (WGS) entry which is preliminary data.</text>
</comment>
<proteinExistence type="predicted"/>
<dbReference type="AlphaFoldDB" id="A0A5C8UTS0"/>
<evidence type="ECO:0000313" key="2">
    <source>
        <dbReference type="Proteomes" id="UP000321379"/>
    </source>
</evidence>
<evidence type="ECO:0000313" key="1">
    <source>
        <dbReference type="EMBL" id="TXN31320.1"/>
    </source>
</evidence>
<keyword evidence="2" id="KW-1185">Reference proteome</keyword>
<dbReference type="RefSeq" id="WP_147782906.1">
    <property type="nucleotide sequence ID" value="NZ_VRMG01000005.1"/>
</dbReference>